<protein>
    <recommendedName>
        <fullName evidence="3">Signal transducing protein</fullName>
    </recommendedName>
</protein>
<evidence type="ECO:0000313" key="2">
    <source>
        <dbReference type="Proteomes" id="UP000615593"/>
    </source>
</evidence>
<gene>
    <name evidence="1" type="ORF">GCM10008088_21900</name>
</gene>
<accession>A0ABQ3BX12</accession>
<comment type="caution">
    <text evidence="1">The sequence shown here is derived from an EMBL/GenBank/DDBJ whole genome shotgun (WGS) entry which is preliminary data.</text>
</comment>
<proteinExistence type="predicted"/>
<reference evidence="2" key="1">
    <citation type="journal article" date="2019" name="Int. J. Syst. Evol. Microbiol.">
        <title>The Global Catalogue of Microorganisms (GCM) 10K type strain sequencing project: providing services to taxonomists for standard genome sequencing and annotation.</title>
        <authorList>
            <consortium name="The Broad Institute Genomics Platform"/>
            <consortium name="The Broad Institute Genome Sequencing Center for Infectious Disease"/>
            <person name="Wu L."/>
            <person name="Ma J."/>
        </authorList>
    </citation>
    <scope>NUCLEOTIDE SEQUENCE [LARGE SCALE GENOMIC DNA]</scope>
    <source>
        <strain evidence="2">KCTC 12708</strain>
    </source>
</reference>
<evidence type="ECO:0008006" key="3">
    <source>
        <dbReference type="Google" id="ProtNLM"/>
    </source>
</evidence>
<dbReference type="EMBL" id="BMWY01000006">
    <property type="protein sequence ID" value="GGZ60034.1"/>
    <property type="molecule type" value="Genomic_DNA"/>
</dbReference>
<dbReference type="Proteomes" id="UP000615593">
    <property type="component" value="Unassembled WGS sequence"/>
</dbReference>
<name>A0ABQ3BX12_9FLAO</name>
<sequence>MSNYLYLATFSNPFQYAILKSILEREAIRFFFQNETVIGLLPFYSSPSGGIHLKVHPEDFENAKLLFEEFENAKLLFEEFKYNSHLKIT</sequence>
<evidence type="ECO:0000313" key="1">
    <source>
        <dbReference type="EMBL" id="GGZ60034.1"/>
    </source>
</evidence>
<dbReference type="GeneID" id="94369854"/>
<organism evidence="1 2">
    <name type="scientific">Mesonia mobilis</name>
    <dbReference type="NCBI Taxonomy" id="369791"/>
    <lineage>
        <taxon>Bacteria</taxon>
        <taxon>Pseudomonadati</taxon>
        <taxon>Bacteroidota</taxon>
        <taxon>Flavobacteriia</taxon>
        <taxon>Flavobacteriales</taxon>
        <taxon>Flavobacteriaceae</taxon>
        <taxon>Mesonia</taxon>
    </lineage>
</organism>
<dbReference type="RefSeq" id="WP_027885266.1">
    <property type="nucleotide sequence ID" value="NZ_BMWY01000006.1"/>
</dbReference>
<keyword evidence="2" id="KW-1185">Reference proteome</keyword>